<dbReference type="EMBL" id="CP001848">
    <property type="protein sequence ID" value="ADB17242.1"/>
    <property type="molecule type" value="Genomic_DNA"/>
</dbReference>
<proteinExistence type="predicted"/>
<feature type="compositionally biased region" description="Basic and acidic residues" evidence="1">
    <location>
        <begin position="160"/>
        <end position="171"/>
    </location>
</feature>
<dbReference type="AlphaFoldDB" id="D2R5R0"/>
<keyword evidence="3" id="KW-1185">Reference proteome</keyword>
<reference evidence="2 3" key="1">
    <citation type="journal article" date="2009" name="Stand. Genomic Sci.">
        <title>Complete genome sequence of Pirellula staleyi type strain (ATCC 27377).</title>
        <authorList>
            <person name="Clum A."/>
            <person name="Tindall B.J."/>
            <person name="Sikorski J."/>
            <person name="Ivanova N."/>
            <person name="Mavrommatis K."/>
            <person name="Lucas S."/>
            <person name="Glavina del Rio T."/>
            <person name="Nolan M."/>
            <person name="Chen F."/>
            <person name="Tice H."/>
            <person name="Pitluck S."/>
            <person name="Cheng J.F."/>
            <person name="Chertkov O."/>
            <person name="Brettin T."/>
            <person name="Han C."/>
            <person name="Detter J.C."/>
            <person name="Kuske C."/>
            <person name="Bruce D."/>
            <person name="Goodwin L."/>
            <person name="Ovchinikova G."/>
            <person name="Pati A."/>
            <person name="Mikhailova N."/>
            <person name="Chen A."/>
            <person name="Palaniappan K."/>
            <person name="Land M."/>
            <person name="Hauser L."/>
            <person name="Chang Y.J."/>
            <person name="Jeffries C.D."/>
            <person name="Chain P."/>
            <person name="Rohde M."/>
            <person name="Goker M."/>
            <person name="Bristow J."/>
            <person name="Eisen J.A."/>
            <person name="Markowitz V."/>
            <person name="Hugenholtz P."/>
            <person name="Kyrpides N.C."/>
            <person name="Klenk H.P."/>
            <person name="Lapidus A."/>
        </authorList>
    </citation>
    <scope>NUCLEOTIDE SEQUENCE [LARGE SCALE GENOMIC DNA]</scope>
    <source>
        <strain evidence="3">ATCC 27377 / DSM 6068 / ICPB 4128</strain>
    </source>
</reference>
<dbReference type="Proteomes" id="UP000001887">
    <property type="component" value="Chromosome"/>
</dbReference>
<sequence>MLPTRPSADEVDELLLNARLRDELEPYVEESLQLLDCRRMPTSAENEFLASMLAWEQAPVLPISRWFEPELRLPSPEKLSDKELHKLLMDTLDRLYEQRIVLDFTEHLSDRQLYCLLLRDILPSPEKKLDRPRNYLHWHCLDPDDDCDNWLRYYASPEEREGWAEETHEPLPEQLPLPYPRRKPRRRG</sequence>
<name>D2R5R0_PIRSD</name>
<evidence type="ECO:0000313" key="3">
    <source>
        <dbReference type="Proteomes" id="UP000001887"/>
    </source>
</evidence>
<evidence type="ECO:0000256" key="1">
    <source>
        <dbReference type="SAM" id="MobiDB-lite"/>
    </source>
</evidence>
<dbReference type="KEGG" id="psl:Psta_2573"/>
<gene>
    <name evidence="2" type="ordered locus">Psta_2573</name>
</gene>
<evidence type="ECO:0000313" key="2">
    <source>
        <dbReference type="EMBL" id="ADB17242.1"/>
    </source>
</evidence>
<dbReference type="eggNOG" id="ENOG5031S7T">
    <property type="taxonomic scope" value="Bacteria"/>
</dbReference>
<dbReference type="HOGENOM" id="CLU_1227968_0_0_0"/>
<feature type="region of interest" description="Disordered" evidence="1">
    <location>
        <begin position="160"/>
        <end position="188"/>
    </location>
</feature>
<organism evidence="2 3">
    <name type="scientific">Pirellula staleyi (strain ATCC 27377 / DSM 6068 / ICPB 4128)</name>
    <name type="common">Pirella staleyi</name>
    <dbReference type="NCBI Taxonomy" id="530564"/>
    <lineage>
        <taxon>Bacteria</taxon>
        <taxon>Pseudomonadati</taxon>
        <taxon>Planctomycetota</taxon>
        <taxon>Planctomycetia</taxon>
        <taxon>Pirellulales</taxon>
        <taxon>Pirellulaceae</taxon>
        <taxon>Pirellula</taxon>
    </lineage>
</organism>
<protein>
    <submittedName>
        <fullName evidence="2">Uncharacterized protein</fullName>
    </submittedName>
</protein>
<accession>D2R5R0</accession>